<dbReference type="SUPFAM" id="SSF53098">
    <property type="entry name" value="Ribonuclease H-like"/>
    <property type="match status" value="1"/>
</dbReference>
<evidence type="ECO:0000313" key="7">
    <source>
        <dbReference type="Proteomes" id="UP000007129"/>
    </source>
</evidence>
<evidence type="ECO:0000256" key="1">
    <source>
        <dbReference type="ARBA" id="ARBA00004123"/>
    </source>
</evidence>
<dbReference type="PANTHER" id="PTHR46481">
    <property type="entry name" value="ZINC FINGER BED DOMAIN-CONTAINING PROTEIN 4"/>
    <property type="match status" value="1"/>
</dbReference>
<dbReference type="STRING" id="1126212.K2RG86"/>
<protein>
    <submittedName>
        <fullName evidence="6">Ribonuclease H-like protein</fullName>
    </submittedName>
</protein>
<keyword evidence="5" id="KW-0539">Nucleus</keyword>
<dbReference type="PANTHER" id="PTHR46481:SF10">
    <property type="entry name" value="ZINC FINGER BED DOMAIN-CONTAINING PROTEIN 39"/>
    <property type="match status" value="1"/>
</dbReference>
<comment type="subcellular location">
    <subcellularLocation>
        <location evidence="1">Nucleus</location>
    </subcellularLocation>
</comment>
<comment type="caution">
    <text evidence="6">The sequence shown here is derived from an EMBL/GenBank/DDBJ whole genome shotgun (WGS) entry which is preliminary data.</text>
</comment>
<reference evidence="6 7" key="1">
    <citation type="journal article" date="2012" name="BMC Genomics">
        <title>Tools to kill: Genome of one of the most destructive plant pathogenic fungi Macrophomina phaseolina.</title>
        <authorList>
            <person name="Islam M.S."/>
            <person name="Haque M.S."/>
            <person name="Islam M.M."/>
            <person name="Emdad E.M."/>
            <person name="Halim A."/>
            <person name="Hossen Q.M.M."/>
            <person name="Hossain M.Z."/>
            <person name="Ahmed B."/>
            <person name="Rahim S."/>
            <person name="Rahman M.S."/>
            <person name="Alam M.M."/>
            <person name="Hou S."/>
            <person name="Wan X."/>
            <person name="Saito J.A."/>
            <person name="Alam M."/>
        </authorList>
    </citation>
    <scope>NUCLEOTIDE SEQUENCE [LARGE SCALE GENOMIC DNA]</scope>
    <source>
        <strain evidence="6 7">MS6</strain>
    </source>
</reference>
<name>K2RG86_MACPH</name>
<keyword evidence="3" id="KW-0863">Zinc-finger</keyword>
<dbReference type="GO" id="GO:0008270">
    <property type="term" value="F:zinc ion binding"/>
    <property type="evidence" value="ECO:0007669"/>
    <property type="project" value="UniProtKB-KW"/>
</dbReference>
<dbReference type="GO" id="GO:0005634">
    <property type="term" value="C:nucleus"/>
    <property type="evidence" value="ECO:0007669"/>
    <property type="project" value="UniProtKB-SubCell"/>
</dbReference>
<dbReference type="AlphaFoldDB" id="K2RG86"/>
<dbReference type="EMBL" id="AHHD01000783">
    <property type="protein sequence ID" value="EKG09094.1"/>
    <property type="molecule type" value="Genomic_DNA"/>
</dbReference>
<dbReference type="VEuPathDB" id="FungiDB:MPH_13921"/>
<evidence type="ECO:0000313" key="6">
    <source>
        <dbReference type="EMBL" id="EKG09094.1"/>
    </source>
</evidence>
<organism evidence="6 7">
    <name type="scientific">Macrophomina phaseolina (strain MS6)</name>
    <name type="common">Charcoal rot fungus</name>
    <dbReference type="NCBI Taxonomy" id="1126212"/>
    <lineage>
        <taxon>Eukaryota</taxon>
        <taxon>Fungi</taxon>
        <taxon>Dikarya</taxon>
        <taxon>Ascomycota</taxon>
        <taxon>Pezizomycotina</taxon>
        <taxon>Dothideomycetes</taxon>
        <taxon>Dothideomycetes incertae sedis</taxon>
        <taxon>Botryosphaeriales</taxon>
        <taxon>Botryosphaeriaceae</taxon>
        <taxon>Macrophomina</taxon>
    </lineage>
</organism>
<evidence type="ECO:0000256" key="4">
    <source>
        <dbReference type="ARBA" id="ARBA00022833"/>
    </source>
</evidence>
<dbReference type="eggNOG" id="KOG1121">
    <property type="taxonomic scope" value="Eukaryota"/>
</dbReference>
<dbReference type="Proteomes" id="UP000007129">
    <property type="component" value="Unassembled WGS sequence"/>
</dbReference>
<evidence type="ECO:0000256" key="2">
    <source>
        <dbReference type="ARBA" id="ARBA00022723"/>
    </source>
</evidence>
<gene>
    <name evidence="6" type="ORF">MPH_13921</name>
</gene>
<accession>K2RG86</accession>
<sequence>MMVFIKEKATQHQSEHLWKAHKLSNPNKPAPIERVATEEGTPATYYVAAPFQDLRFKREFVDLVIAEDLSFKQATSERFQTVICHGAKINISTDVWSSTNKRSYVAICAHFIDQIGKLRVLLIGLPRLLGEHTGENIAYYLLRIFKIYEIEHRIGPFVTDNASNNNTLLRSLAEHLPGLHGKEDRFRYVGHIINLIVKALLFSKGLGKLEKDLLSAGDKETFTTLEARRSYWQAPQPLCMALQLRTAIELSFHRFRPTDHDVKYDYFNDSVHKLYERYEAAWIEEDAAARRTAAQATESTEDSSSEDDFVKFGRVTTRFTQVNGKRRKIASELEAFMELGVTESKVKNPLT</sequence>
<evidence type="ECO:0000256" key="3">
    <source>
        <dbReference type="ARBA" id="ARBA00022771"/>
    </source>
</evidence>
<keyword evidence="2" id="KW-0479">Metal-binding</keyword>
<dbReference type="InParanoid" id="K2RG86"/>
<dbReference type="InterPro" id="IPR052035">
    <property type="entry name" value="ZnF_BED_domain_contain"/>
</dbReference>
<dbReference type="HOGENOM" id="CLU_790053_0_0_1"/>
<dbReference type="InterPro" id="IPR012337">
    <property type="entry name" value="RNaseH-like_sf"/>
</dbReference>
<proteinExistence type="predicted"/>
<evidence type="ECO:0000256" key="5">
    <source>
        <dbReference type="ARBA" id="ARBA00023242"/>
    </source>
</evidence>
<keyword evidence="4" id="KW-0862">Zinc</keyword>
<dbReference type="OrthoDB" id="2677621at2759"/>